<name>A0A833ZC10_9CHIR</name>
<dbReference type="Proteomes" id="UP000664940">
    <property type="component" value="Unassembled WGS sequence"/>
</dbReference>
<proteinExistence type="predicted"/>
<dbReference type="EMBL" id="JABVXQ010000009">
    <property type="protein sequence ID" value="KAF6091320.1"/>
    <property type="molecule type" value="Genomic_DNA"/>
</dbReference>
<gene>
    <name evidence="2" type="ORF">HJG60_015650</name>
</gene>
<sequence length="73" mass="7883">MCTGCAKTAAHWHEPSHNTGKTYMADCACGLVCGYTCTGKEDSHLKGRLSPPGAAQPDDRSLSEERNICLHYV</sequence>
<accession>A0A833ZC10</accession>
<comment type="caution">
    <text evidence="2">The sequence shown here is derived from an EMBL/GenBank/DDBJ whole genome shotgun (WGS) entry which is preliminary data.</text>
</comment>
<evidence type="ECO:0000313" key="2">
    <source>
        <dbReference type="EMBL" id="KAF6091320.1"/>
    </source>
</evidence>
<protein>
    <submittedName>
        <fullName evidence="2">Uncharacterized protein</fullName>
    </submittedName>
</protein>
<feature type="region of interest" description="Disordered" evidence="1">
    <location>
        <begin position="43"/>
        <end position="62"/>
    </location>
</feature>
<dbReference type="AlphaFoldDB" id="A0A833ZC10"/>
<evidence type="ECO:0000256" key="1">
    <source>
        <dbReference type="SAM" id="MobiDB-lite"/>
    </source>
</evidence>
<organism evidence="2 3">
    <name type="scientific">Phyllostomus discolor</name>
    <name type="common">pale spear-nosed bat</name>
    <dbReference type="NCBI Taxonomy" id="89673"/>
    <lineage>
        <taxon>Eukaryota</taxon>
        <taxon>Metazoa</taxon>
        <taxon>Chordata</taxon>
        <taxon>Craniata</taxon>
        <taxon>Vertebrata</taxon>
        <taxon>Euteleostomi</taxon>
        <taxon>Mammalia</taxon>
        <taxon>Eutheria</taxon>
        <taxon>Laurasiatheria</taxon>
        <taxon>Chiroptera</taxon>
        <taxon>Yangochiroptera</taxon>
        <taxon>Phyllostomidae</taxon>
        <taxon>Phyllostominae</taxon>
        <taxon>Phyllostomus</taxon>
    </lineage>
</organism>
<evidence type="ECO:0000313" key="3">
    <source>
        <dbReference type="Proteomes" id="UP000664940"/>
    </source>
</evidence>
<reference evidence="2 3" key="1">
    <citation type="journal article" date="2020" name="Nature">
        <title>Six reference-quality genomes reveal evolution of bat adaptations.</title>
        <authorList>
            <person name="Jebb D."/>
            <person name="Huang Z."/>
            <person name="Pippel M."/>
            <person name="Hughes G.M."/>
            <person name="Lavrichenko K."/>
            <person name="Devanna P."/>
            <person name="Winkler S."/>
            <person name="Jermiin L.S."/>
            <person name="Skirmuntt E.C."/>
            <person name="Katzourakis A."/>
            <person name="Burkitt-Gray L."/>
            <person name="Ray D.A."/>
            <person name="Sullivan K.A.M."/>
            <person name="Roscito J.G."/>
            <person name="Kirilenko B.M."/>
            <person name="Davalos L.M."/>
            <person name="Corthals A.P."/>
            <person name="Power M.L."/>
            <person name="Jones G."/>
            <person name="Ransome R.D."/>
            <person name="Dechmann D.K.N."/>
            <person name="Locatelli A.G."/>
            <person name="Puechmaille S.J."/>
            <person name="Fedrigo O."/>
            <person name="Jarvis E.D."/>
            <person name="Hiller M."/>
            <person name="Vernes S.C."/>
            <person name="Myers E.W."/>
            <person name="Teeling E.C."/>
        </authorList>
    </citation>
    <scope>NUCLEOTIDE SEQUENCE [LARGE SCALE GENOMIC DNA]</scope>
    <source>
        <strain evidence="2">Bat1K_MPI-CBG_1</strain>
    </source>
</reference>